<dbReference type="GO" id="GO:0019478">
    <property type="term" value="P:D-amino acid catabolic process"/>
    <property type="evidence" value="ECO:0007669"/>
    <property type="project" value="UniProtKB-UniRule"/>
</dbReference>
<dbReference type="InterPro" id="IPR023509">
    <property type="entry name" value="DTD-like_sf"/>
</dbReference>
<name>A0A6L5YJG1_9FIRM</name>
<reference evidence="3 4" key="1">
    <citation type="submission" date="2019-08" db="EMBL/GenBank/DDBJ databases">
        <title>In-depth cultivation of the pig gut microbiome towards novel bacterial diversity and tailored functional studies.</title>
        <authorList>
            <person name="Wylensek D."/>
            <person name="Hitch T.C.A."/>
            <person name="Clavel T."/>
        </authorList>
    </citation>
    <scope>NUCLEOTIDE SEQUENCE [LARGE SCALE GENOMIC DNA]</scope>
    <source>
        <strain evidence="3 4">WCA3-601-WT-6H</strain>
    </source>
</reference>
<dbReference type="GO" id="GO:0051500">
    <property type="term" value="F:D-tyrosyl-tRNA(Tyr) deacylase activity"/>
    <property type="evidence" value="ECO:0007669"/>
    <property type="project" value="TreeGrafter"/>
</dbReference>
<comment type="subcellular location">
    <subcellularLocation>
        <location evidence="2">Cytoplasm</location>
    </subcellularLocation>
</comment>
<keyword evidence="4" id="KW-1185">Reference proteome</keyword>
<protein>
    <recommendedName>
        <fullName evidence="2">D-aminoacyl-tRNA deacylase</fullName>
        <shortName evidence="2">DTD</shortName>
        <ecNumber evidence="2">3.1.1.96</ecNumber>
    </recommendedName>
    <alternativeName>
        <fullName evidence="2">Gly-tRNA(Ala) deacylase</fullName>
        <ecNumber evidence="2">3.1.1.-</ecNumber>
    </alternativeName>
</protein>
<comment type="subunit">
    <text evidence="2">Homodimer.</text>
</comment>
<gene>
    <name evidence="2" type="primary">dtd</name>
    <name evidence="3" type="ORF">FYJ59_05875</name>
</gene>
<organism evidence="3 4">
    <name type="scientific">Waltera intestinalis</name>
    <dbReference type="NCBI Taxonomy" id="2606635"/>
    <lineage>
        <taxon>Bacteria</taxon>
        <taxon>Bacillati</taxon>
        <taxon>Bacillota</taxon>
        <taxon>Clostridia</taxon>
        <taxon>Lachnospirales</taxon>
        <taxon>Lachnospiraceae</taxon>
        <taxon>Waltera</taxon>
    </lineage>
</organism>
<dbReference type="RefSeq" id="WP_154495913.1">
    <property type="nucleotide sequence ID" value="NZ_VUMU01000005.1"/>
</dbReference>
<evidence type="ECO:0000313" key="4">
    <source>
        <dbReference type="Proteomes" id="UP000476055"/>
    </source>
</evidence>
<dbReference type="PANTHER" id="PTHR10472:SF5">
    <property type="entry name" value="D-AMINOACYL-TRNA DEACYLASE 1"/>
    <property type="match status" value="1"/>
</dbReference>
<accession>A0A6L5YJG1</accession>
<evidence type="ECO:0000256" key="1">
    <source>
        <dbReference type="ARBA" id="ARBA00009673"/>
    </source>
</evidence>
<dbReference type="Proteomes" id="UP000476055">
    <property type="component" value="Unassembled WGS sequence"/>
</dbReference>
<dbReference type="FunFam" id="3.50.80.10:FF:000001">
    <property type="entry name" value="D-aminoacyl-tRNA deacylase"/>
    <property type="match status" value="1"/>
</dbReference>
<dbReference type="Pfam" id="PF02580">
    <property type="entry name" value="Tyr_Deacylase"/>
    <property type="match status" value="1"/>
</dbReference>
<dbReference type="AlphaFoldDB" id="A0A6L5YJG1"/>
<dbReference type="HAMAP" id="MF_00518">
    <property type="entry name" value="Deacylase_Dtd"/>
    <property type="match status" value="1"/>
</dbReference>
<evidence type="ECO:0000313" key="3">
    <source>
        <dbReference type="EMBL" id="MST57772.1"/>
    </source>
</evidence>
<evidence type="ECO:0000256" key="2">
    <source>
        <dbReference type="HAMAP-Rule" id="MF_00518"/>
    </source>
</evidence>
<keyword evidence="2" id="KW-0963">Cytoplasm</keyword>
<dbReference type="GO" id="GO:0106026">
    <property type="term" value="F:Gly-tRNA(Ala) deacylase activity"/>
    <property type="evidence" value="ECO:0007669"/>
    <property type="project" value="UniProtKB-UniRule"/>
</dbReference>
<comment type="caution">
    <text evidence="3">The sequence shown here is derived from an EMBL/GenBank/DDBJ whole genome shotgun (WGS) entry which is preliminary data.</text>
</comment>
<comment type="catalytic activity">
    <reaction evidence="2">
        <text>a D-aminoacyl-tRNA + H2O = a tRNA + a D-alpha-amino acid + H(+)</text>
        <dbReference type="Rhea" id="RHEA:13953"/>
        <dbReference type="Rhea" id="RHEA-COMP:10123"/>
        <dbReference type="Rhea" id="RHEA-COMP:10124"/>
        <dbReference type="ChEBI" id="CHEBI:15377"/>
        <dbReference type="ChEBI" id="CHEBI:15378"/>
        <dbReference type="ChEBI" id="CHEBI:59871"/>
        <dbReference type="ChEBI" id="CHEBI:78442"/>
        <dbReference type="ChEBI" id="CHEBI:79333"/>
        <dbReference type="EC" id="3.1.1.96"/>
    </reaction>
</comment>
<dbReference type="PANTHER" id="PTHR10472">
    <property type="entry name" value="D-TYROSYL-TRNA TYR DEACYLASE"/>
    <property type="match status" value="1"/>
</dbReference>
<dbReference type="SUPFAM" id="SSF69500">
    <property type="entry name" value="DTD-like"/>
    <property type="match status" value="1"/>
</dbReference>
<comment type="domain">
    <text evidence="2">A Gly-cisPro motif from one monomer fits into the active site of the other monomer to allow specific chiral rejection of L-amino acids.</text>
</comment>
<feature type="short sequence motif" description="Gly-cisPro motif, important for rejection of L-amino acids" evidence="2">
    <location>
        <begin position="137"/>
        <end position="138"/>
    </location>
</feature>
<dbReference type="EC" id="3.1.1.96" evidence="2"/>
<dbReference type="InterPro" id="IPR003732">
    <property type="entry name" value="Daa-tRNA_deacyls_DTD"/>
</dbReference>
<dbReference type="EMBL" id="VUMU01000005">
    <property type="protein sequence ID" value="MST57772.1"/>
    <property type="molecule type" value="Genomic_DNA"/>
</dbReference>
<keyword evidence="2 3" id="KW-0378">Hydrolase</keyword>
<comment type="catalytic activity">
    <reaction evidence="2">
        <text>glycyl-tRNA(Ala) + H2O = tRNA(Ala) + glycine + H(+)</text>
        <dbReference type="Rhea" id="RHEA:53744"/>
        <dbReference type="Rhea" id="RHEA-COMP:9657"/>
        <dbReference type="Rhea" id="RHEA-COMP:13640"/>
        <dbReference type="ChEBI" id="CHEBI:15377"/>
        <dbReference type="ChEBI" id="CHEBI:15378"/>
        <dbReference type="ChEBI" id="CHEBI:57305"/>
        <dbReference type="ChEBI" id="CHEBI:78442"/>
        <dbReference type="ChEBI" id="CHEBI:78522"/>
    </reaction>
</comment>
<dbReference type="Gene3D" id="3.50.80.10">
    <property type="entry name" value="D-tyrosyl-tRNA(Tyr) deacylase"/>
    <property type="match status" value="1"/>
</dbReference>
<proteinExistence type="inferred from homology"/>
<comment type="function">
    <text evidence="2">An aminoacyl-tRNA editing enzyme that deacylates mischarged D-aminoacyl-tRNAs. Also deacylates mischarged glycyl-tRNA(Ala), protecting cells against glycine mischarging by AlaRS. Acts via tRNA-based rather than protein-based catalysis; rejects L-amino acids rather than detecting D-amino acids in the active site. By recycling D-aminoacyl-tRNA to D-amino acids and free tRNA molecules, this enzyme counteracts the toxicity associated with the formation of D-aminoacyl-tRNA entities in vivo and helps enforce protein L-homochirality.</text>
</comment>
<sequence length="149" mass="16479">MRFVIQRVQHAEVKVDGEVTGSIGKGFLVLIGVAETDTREIADKMIKKLLGLRIFEDAQGKTNLDLHAVNGELLLVSQFTLYADCKKGNRPSFINAGKPDMANELYEYIISRCRESITKVEKGIFGADMKVSLLNDGPFTILLDSAEIC</sequence>
<dbReference type="NCBIfam" id="TIGR00256">
    <property type="entry name" value="D-aminoacyl-tRNA deacylase"/>
    <property type="match status" value="1"/>
</dbReference>
<keyword evidence="2" id="KW-0694">RNA-binding</keyword>
<comment type="similarity">
    <text evidence="1 2">Belongs to the DTD family.</text>
</comment>
<dbReference type="GO" id="GO:0005737">
    <property type="term" value="C:cytoplasm"/>
    <property type="evidence" value="ECO:0007669"/>
    <property type="project" value="UniProtKB-SubCell"/>
</dbReference>
<dbReference type="GO" id="GO:0000049">
    <property type="term" value="F:tRNA binding"/>
    <property type="evidence" value="ECO:0007669"/>
    <property type="project" value="UniProtKB-UniRule"/>
</dbReference>
<dbReference type="GO" id="GO:0043908">
    <property type="term" value="F:Ser(Gly)-tRNA(Ala) hydrolase activity"/>
    <property type="evidence" value="ECO:0007669"/>
    <property type="project" value="UniProtKB-UniRule"/>
</dbReference>
<keyword evidence="2" id="KW-0820">tRNA-binding</keyword>
<dbReference type="EC" id="3.1.1.-" evidence="2"/>
<dbReference type="CDD" id="cd00563">
    <property type="entry name" value="Dtyr_deacylase"/>
    <property type="match status" value="1"/>
</dbReference>